<keyword evidence="10" id="KW-0809">Transit peptide</keyword>
<dbReference type="PANTHER" id="PTHR10513">
    <property type="entry name" value="DEOXYNUCLEOSIDE KINASE"/>
    <property type="match status" value="1"/>
</dbReference>
<evidence type="ECO:0000256" key="3">
    <source>
        <dbReference type="ARBA" id="ARBA00004305"/>
    </source>
</evidence>
<comment type="subcellular location">
    <subcellularLocation>
        <location evidence="3 13">Mitochondrion matrix</location>
    </subcellularLocation>
</comment>
<protein>
    <recommendedName>
        <fullName evidence="5 13">NADH dehydrogenase [ubiquinone] 1 alpha subcomplex subunit 10, mitochondrial</fullName>
    </recommendedName>
</protein>
<keyword evidence="12 13" id="KW-0496">Mitochondrion</keyword>
<dbReference type="OrthoDB" id="17400at2759"/>
<dbReference type="AlphaFoldDB" id="A0A1S3DEA4"/>
<dbReference type="RefSeq" id="XP_008480228.1">
    <property type="nucleotide sequence ID" value="XM_008482006.3"/>
</dbReference>
<keyword evidence="15" id="KW-1185">Reference proteome</keyword>
<feature type="domain" description="Deoxynucleoside kinase" evidence="14">
    <location>
        <begin position="72"/>
        <end position="303"/>
    </location>
</feature>
<dbReference type="InterPro" id="IPR031314">
    <property type="entry name" value="DNK_dom"/>
</dbReference>
<dbReference type="KEGG" id="dci:103517007"/>
<evidence type="ECO:0000256" key="10">
    <source>
        <dbReference type="ARBA" id="ARBA00022946"/>
    </source>
</evidence>
<keyword evidence="7 13" id="KW-0285">Flavoprotein</keyword>
<evidence type="ECO:0000256" key="13">
    <source>
        <dbReference type="PIRNR" id="PIRNR000543"/>
    </source>
</evidence>
<dbReference type="Pfam" id="PF01712">
    <property type="entry name" value="dNK"/>
    <property type="match status" value="1"/>
</dbReference>
<evidence type="ECO:0000256" key="5">
    <source>
        <dbReference type="ARBA" id="ARBA00017279"/>
    </source>
</evidence>
<evidence type="ECO:0000256" key="11">
    <source>
        <dbReference type="ARBA" id="ARBA00022982"/>
    </source>
</evidence>
<dbReference type="InterPro" id="IPR015828">
    <property type="entry name" value="NDUFA10"/>
</dbReference>
<proteinExistence type="inferred from homology"/>
<evidence type="ECO:0000256" key="6">
    <source>
        <dbReference type="ARBA" id="ARBA00022448"/>
    </source>
</evidence>
<dbReference type="PIRSF" id="PIRSF000543">
    <property type="entry name" value="NADH_UQ_42KD"/>
    <property type="match status" value="1"/>
</dbReference>
<dbReference type="OMA" id="DPHNKKM"/>
<evidence type="ECO:0000256" key="7">
    <source>
        <dbReference type="ARBA" id="ARBA00022630"/>
    </source>
</evidence>
<dbReference type="CTD" id="42591"/>
<dbReference type="GeneID" id="103517007"/>
<keyword evidence="9 13" id="KW-0274">FAD</keyword>
<dbReference type="GO" id="GO:0006120">
    <property type="term" value="P:mitochondrial electron transport, NADH to ubiquinone"/>
    <property type="evidence" value="ECO:0007669"/>
    <property type="project" value="InterPro"/>
</dbReference>
<dbReference type="InterPro" id="IPR027417">
    <property type="entry name" value="P-loop_NTPase"/>
</dbReference>
<keyword evidence="8 13" id="KW-0679">Respiratory chain</keyword>
<dbReference type="PANTHER" id="PTHR10513:SF15">
    <property type="entry name" value="NADH DEHYDROGENASE [UBIQUINONE] 1 ALPHA SUBCOMPLEX SUBUNIT 10, MITOCHONDRIAL"/>
    <property type="match status" value="1"/>
</dbReference>
<evidence type="ECO:0000313" key="15">
    <source>
        <dbReference type="Proteomes" id="UP000079169"/>
    </source>
</evidence>
<evidence type="ECO:0000256" key="1">
    <source>
        <dbReference type="ARBA" id="ARBA00001974"/>
    </source>
</evidence>
<dbReference type="PaxDb" id="121845-A0A1S3DEA4"/>
<evidence type="ECO:0000256" key="9">
    <source>
        <dbReference type="ARBA" id="ARBA00022827"/>
    </source>
</evidence>
<dbReference type="Gene3D" id="3.40.50.300">
    <property type="entry name" value="P-loop containing nucleotide triphosphate hydrolases"/>
    <property type="match status" value="1"/>
</dbReference>
<evidence type="ECO:0000259" key="14">
    <source>
        <dbReference type="Pfam" id="PF01712"/>
    </source>
</evidence>
<reference evidence="16" key="1">
    <citation type="submission" date="2025-08" db="UniProtKB">
        <authorList>
            <consortium name="RefSeq"/>
        </authorList>
    </citation>
    <scope>IDENTIFICATION</scope>
</reference>
<name>A0A1S3DEA4_DIACI</name>
<dbReference type="Proteomes" id="UP000079169">
    <property type="component" value="Unplaced"/>
</dbReference>
<gene>
    <name evidence="16" type="primary">LOC103517007</name>
</gene>
<sequence length="395" mass="46705">MSSILAVGLPKLLARGPGHHFPVLSVARFISSKHNADLRRPPPYPYETRDFKFPWTLMEDTEDRFNQNSKIIVVEGPIASGKTEFCKKLADELDMIALPPANMDMFYKRGDFDWRSLDAEWSNENLKSYDEKTFCKDPKHFHTIAFQIRMLQLRFSVYVDALAHMLSTGQGAIVQRCPFSDFIFIEAMDKCGYITKRHKDIYYEITRFTLPPLFKPHLVIYLDIPVSKVKENVKKRNNPWEVNSPIFNDKYLHEIEDLYKNNYLPQISDSSELLVYDWSDGGDPEVVVEDIERIDFDHYDHFSNKMREWRQLTTKEWNNLRMLYADEKSDLMTAFNTVERYDCPELAYTGDDMMEIEEKLSKTPEFYYTKGFNPVKDNVWWKTNTDPKDRNIHMW</sequence>
<keyword evidence="11 13" id="KW-0249">Electron transport</keyword>
<dbReference type="SUPFAM" id="SSF52540">
    <property type="entry name" value="P-loop containing nucleoside triphosphate hydrolases"/>
    <property type="match status" value="1"/>
</dbReference>
<keyword evidence="6 13" id="KW-0813">Transport</keyword>
<comment type="similarity">
    <text evidence="4 13">Belongs to the complex I NDUFA10 subunit family.</text>
</comment>
<evidence type="ECO:0000313" key="16">
    <source>
        <dbReference type="RefSeq" id="XP_008480228.1"/>
    </source>
</evidence>
<evidence type="ECO:0000256" key="4">
    <source>
        <dbReference type="ARBA" id="ARBA00008606"/>
    </source>
</evidence>
<comment type="cofactor">
    <cofactor evidence="1 13">
        <name>FAD</name>
        <dbReference type="ChEBI" id="CHEBI:57692"/>
    </cofactor>
</comment>
<evidence type="ECO:0000256" key="12">
    <source>
        <dbReference type="ARBA" id="ARBA00023128"/>
    </source>
</evidence>
<comment type="function">
    <text evidence="2 13">Accessory subunit of the mitochondrial membrane respiratory chain NADH dehydrogenase (Complex I), that is believed not to be involved in catalysis. Complex I functions in the transfer of electrons from NADH to the respiratory chain. The immediate electron acceptor for the enzyme is believed to be ubiquinone.</text>
</comment>
<dbReference type="GO" id="GO:0005759">
    <property type="term" value="C:mitochondrial matrix"/>
    <property type="evidence" value="ECO:0007669"/>
    <property type="project" value="UniProtKB-SubCell"/>
</dbReference>
<dbReference type="STRING" id="121845.A0A1S3DEA4"/>
<organism evidence="15 16">
    <name type="scientific">Diaphorina citri</name>
    <name type="common">Asian citrus psyllid</name>
    <dbReference type="NCBI Taxonomy" id="121845"/>
    <lineage>
        <taxon>Eukaryota</taxon>
        <taxon>Metazoa</taxon>
        <taxon>Ecdysozoa</taxon>
        <taxon>Arthropoda</taxon>
        <taxon>Hexapoda</taxon>
        <taxon>Insecta</taxon>
        <taxon>Pterygota</taxon>
        <taxon>Neoptera</taxon>
        <taxon>Paraneoptera</taxon>
        <taxon>Hemiptera</taxon>
        <taxon>Sternorrhyncha</taxon>
        <taxon>Psylloidea</taxon>
        <taxon>Psyllidae</taxon>
        <taxon>Diaphorininae</taxon>
        <taxon>Diaphorina</taxon>
    </lineage>
</organism>
<evidence type="ECO:0000256" key="8">
    <source>
        <dbReference type="ARBA" id="ARBA00022660"/>
    </source>
</evidence>
<dbReference type="InterPro" id="IPR050566">
    <property type="entry name" value="Deoxyribonucleoside_kinase"/>
</dbReference>
<accession>A0A1S3DEA4</accession>
<evidence type="ECO:0000256" key="2">
    <source>
        <dbReference type="ARBA" id="ARBA00003195"/>
    </source>
</evidence>